<protein>
    <submittedName>
        <fullName evidence="2">Uncharacterized protein</fullName>
    </submittedName>
</protein>
<evidence type="ECO:0000256" key="1">
    <source>
        <dbReference type="SAM" id="MobiDB-lite"/>
    </source>
</evidence>
<dbReference type="EMBL" id="LR797078">
    <property type="protein sequence ID" value="CAB4185333.1"/>
    <property type="molecule type" value="Genomic_DNA"/>
</dbReference>
<feature type="region of interest" description="Disordered" evidence="1">
    <location>
        <begin position="1"/>
        <end position="24"/>
    </location>
</feature>
<organism evidence="2">
    <name type="scientific">uncultured Caudovirales phage</name>
    <dbReference type="NCBI Taxonomy" id="2100421"/>
    <lineage>
        <taxon>Viruses</taxon>
        <taxon>Duplodnaviria</taxon>
        <taxon>Heunggongvirae</taxon>
        <taxon>Uroviricota</taxon>
        <taxon>Caudoviricetes</taxon>
        <taxon>Peduoviridae</taxon>
        <taxon>Maltschvirus</taxon>
        <taxon>Maltschvirus maltsch</taxon>
    </lineage>
</organism>
<feature type="region of interest" description="Disordered" evidence="1">
    <location>
        <begin position="64"/>
        <end position="84"/>
    </location>
</feature>
<sequence>MAHDHRMNPVGEPHLNKINRMGAGRSDLPRLSRLIASSLEDKALNETVFVPDYSGAVESRLHNYRQDRDGSMQDGEPVDDLTSDTAREINARFKNRRRGGDGSY</sequence>
<name>A0A6J5QLT4_9CAUD</name>
<evidence type="ECO:0000313" key="2">
    <source>
        <dbReference type="EMBL" id="CAB4185333.1"/>
    </source>
</evidence>
<gene>
    <name evidence="2" type="ORF">UFOVP1130_34</name>
</gene>
<proteinExistence type="predicted"/>
<reference evidence="2" key="1">
    <citation type="submission" date="2020-05" db="EMBL/GenBank/DDBJ databases">
        <authorList>
            <person name="Chiriac C."/>
            <person name="Salcher M."/>
            <person name="Ghai R."/>
            <person name="Kavagutti S V."/>
        </authorList>
    </citation>
    <scope>NUCLEOTIDE SEQUENCE</scope>
</reference>
<accession>A0A6J5QLT4</accession>